<keyword evidence="4" id="KW-0808">Transferase</keyword>
<dbReference type="InterPro" id="IPR004358">
    <property type="entry name" value="Sig_transdc_His_kin-like_C"/>
</dbReference>
<reference evidence="8 13" key="3">
    <citation type="journal article" date="2018" name="Nat. Biotechnol.">
        <title>A standardized bacterial taxonomy based on genome phylogeny substantially revises the tree of life.</title>
        <authorList>
            <person name="Parks D.H."/>
            <person name="Chuvochina M."/>
            <person name="Waite D.W."/>
            <person name="Rinke C."/>
            <person name="Skarshewski A."/>
            <person name="Chaumeil P.A."/>
            <person name="Hugenholtz P."/>
        </authorList>
    </citation>
    <scope>NUCLEOTIDE SEQUENCE [LARGE SCALE GENOMIC DNA]</scope>
    <source>
        <strain evidence="8">UBA9905</strain>
    </source>
</reference>
<evidence type="ECO:0000256" key="2">
    <source>
        <dbReference type="ARBA" id="ARBA00012438"/>
    </source>
</evidence>
<evidence type="ECO:0000256" key="1">
    <source>
        <dbReference type="ARBA" id="ARBA00000085"/>
    </source>
</evidence>
<name>A0A101H1B9_9BACT</name>
<organism evidence="9 11">
    <name type="scientific">Mesotoga infera</name>
    <dbReference type="NCBI Taxonomy" id="1236046"/>
    <lineage>
        <taxon>Bacteria</taxon>
        <taxon>Thermotogati</taxon>
        <taxon>Thermotogota</taxon>
        <taxon>Thermotogae</taxon>
        <taxon>Kosmotogales</taxon>
        <taxon>Kosmotogaceae</taxon>
        <taxon>Mesotoga</taxon>
    </lineage>
</organism>
<feature type="domain" description="Histidine kinase" evidence="7">
    <location>
        <begin position="108"/>
        <end position="325"/>
    </location>
</feature>
<dbReference type="InterPro" id="IPR005467">
    <property type="entry name" value="His_kinase_dom"/>
</dbReference>
<dbReference type="GO" id="GO:0004721">
    <property type="term" value="F:phosphoprotein phosphatase activity"/>
    <property type="evidence" value="ECO:0007669"/>
    <property type="project" value="TreeGrafter"/>
</dbReference>
<dbReference type="EMBL" id="LGGH01000061">
    <property type="protein sequence ID" value="KUK67860.1"/>
    <property type="molecule type" value="Genomic_DNA"/>
</dbReference>
<dbReference type="Proteomes" id="UP000054260">
    <property type="component" value="Unassembled WGS sequence"/>
</dbReference>
<dbReference type="SMART" id="SM00388">
    <property type="entry name" value="HisKA"/>
    <property type="match status" value="1"/>
</dbReference>
<comment type="caution">
    <text evidence="9">The sequence shown here is derived from an EMBL/GenBank/DDBJ whole genome shotgun (WGS) entry which is preliminary data.</text>
</comment>
<evidence type="ECO:0000256" key="6">
    <source>
        <dbReference type="ARBA" id="ARBA00023012"/>
    </source>
</evidence>
<sequence length="325" mass="36216">MNKLLLDELSEGIMMVDEGLVVSYANSSAKKVLGEIEGLALPDALHVQGISKIVDSLISGLHHSTDTVFVRDEITHYLRIKVTPPYIIVRNITSEKLFENAKMDFVNSIVHEFSTPLAVINGYVQLLMDRNSELPIDVSETIDRISRSTGRLSRLVEELGILSNLELQNYRVKVETVNLRELVDEAIGDLEAKWNRKRLEIITSVSPDTYAAVDSMLLFRVISNLISNAVKYSSVGHTIEVVSREDESNIYISVKDDGIGIKSDELPRIFERFYRASNARTSGSSGLGLGLSLVKHALNLINGTIDVRSRYMMGTTVTITFPKNM</sequence>
<dbReference type="InterPro" id="IPR036097">
    <property type="entry name" value="HisK_dim/P_sf"/>
</dbReference>
<evidence type="ECO:0000313" key="9">
    <source>
        <dbReference type="EMBL" id="KUK67860.1"/>
    </source>
</evidence>
<accession>A0A101H1B9</accession>
<dbReference type="GO" id="GO:0005886">
    <property type="term" value="C:plasma membrane"/>
    <property type="evidence" value="ECO:0007669"/>
    <property type="project" value="TreeGrafter"/>
</dbReference>
<dbReference type="PRINTS" id="PR00344">
    <property type="entry name" value="BCTRLSENSOR"/>
</dbReference>
<dbReference type="GO" id="GO:0000155">
    <property type="term" value="F:phosphorelay sensor kinase activity"/>
    <property type="evidence" value="ECO:0007669"/>
    <property type="project" value="InterPro"/>
</dbReference>
<keyword evidence="6" id="KW-0902">Two-component regulatory system</keyword>
<evidence type="ECO:0000256" key="4">
    <source>
        <dbReference type="ARBA" id="ARBA00022679"/>
    </source>
</evidence>
<dbReference type="SUPFAM" id="SSF55874">
    <property type="entry name" value="ATPase domain of HSP90 chaperone/DNA topoisomerase II/histidine kinase"/>
    <property type="match status" value="1"/>
</dbReference>
<dbReference type="InterPro" id="IPR036890">
    <property type="entry name" value="HATPase_C_sf"/>
</dbReference>
<comment type="catalytic activity">
    <reaction evidence="1">
        <text>ATP + protein L-histidine = ADP + protein N-phospho-L-histidine.</text>
        <dbReference type="EC" id="2.7.13.3"/>
    </reaction>
</comment>
<dbReference type="Proteomes" id="UP000055014">
    <property type="component" value="Unassembled WGS sequence"/>
</dbReference>
<reference evidence="11 12" key="2">
    <citation type="journal article" date="2015" name="MBio">
        <title>Genome-Resolved Metagenomic Analysis Reveals Roles for Candidate Phyla and Other Microbial Community Members in Biogeochemical Transformations in Oil Reservoirs.</title>
        <authorList>
            <person name="Hu P."/>
            <person name="Tom L."/>
            <person name="Singh A."/>
            <person name="Thomas B.C."/>
            <person name="Baker B.J."/>
            <person name="Piceno Y.M."/>
            <person name="Andersen G.L."/>
            <person name="Banfield J.F."/>
        </authorList>
    </citation>
    <scope>NUCLEOTIDE SEQUENCE [LARGE SCALE GENOMIC DNA]</scope>
</reference>
<dbReference type="FunFam" id="3.30.565.10:FF:000006">
    <property type="entry name" value="Sensor histidine kinase WalK"/>
    <property type="match status" value="1"/>
</dbReference>
<evidence type="ECO:0000259" key="7">
    <source>
        <dbReference type="PROSITE" id="PS50109"/>
    </source>
</evidence>
<keyword evidence="5 9" id="KW-0418">Kinase</keyword>
<dbReference type="SUPFAM" id="SSF47384">
    <property type="entry name" value="Homodimeric domain of signal transducing histidine kinase"/>
    <property type="match status" value="1"/>
</dbReference>
<protein>
    <recommendedName>
        <fullName evidence="2">histidine kinase</fullName>
        <ecNumber evidence="2">2.7.13.3</ecNumber>
    </recommendedName>
</protein>
<evidence type="ECO:0000313" key="11">
    <source>
        <dbReference type="Proteomes" id="UP000054260"/>
    </source>
</evidence>
<evidence type="ECO:0000313" key="10">
    <source>
        <dbReference type="EMBL" id="KUK89928.1"/>
    </source>
</evidence>
<dbReference type="PANTHER" id="PTHR45453:SF1">
    <property type="entry name" value="PHOSPHATE REGULON SENSOR PROTEIN PHOR"/>
    <property type="match status" value="1"/>
</dbReference>
<evidence type="ECO:0000256" key="3">
    <source>
        <dbReference type="ARBA" id="ARBA00022553"/>
    </source>
</evidence>
<dbReference type="Pfam" id="PF02518">
    <property type="entry name" value="HATPase_c"/>
    <property type="match status" value="1"/>
</dbReference>
<dbReference type="InterPro" id="IPR003594">
    <property type="entry name" value="HATPase_dom"/>
</dbReference>
<dbReference type="Gene3D" id="1.10.287.130">
    <property type="match status" value="1"/>
</dbReference>
<dbReference type="CDD" id="cd00075">
    <property type="entry name" value="HATPase"/>
    <property type="match status" value="1"/>
</dbReference>
<dbReference type="EC" id="2.7.13.3" evidence="2"/>
<dbReference type="InterPro" id="IPR003661">
    <property type="entry name" value="HisK_dim/P_dom"/>
</dbReference>
<evidence type="ECO:0000313" key="12">
    <source>
        <dbReference type="Proteomes" id="UP000055014"/>
    </source>
</evidence>
<dbReference type="PANTHER" id="PTHR45453">
    <property type="entry name" value="PHOSPHATE REGULON SENSOR PROTEIN PHOR"/>
    <property type="match status" value="1"/>
</dbReference>
<dbReference type="AlphaFoldDB" id="A0A101H1B9"/>
<dbReference type="Gene3D" id="3.30.565.10">
    <property type="entry name" value="Histidine kinase-like ATPase, C-terminal domain"/>
    <property type="match status" value="1"/>
</dbReference>
<dbReference type="SMART" id="SM00387">
    <property type="entry name" value="HATPase_c"/>
    <property type="match status" value="1"/>
</dbReference>
<dbReference type="Pfam" id="PF00512">
    <property type="entry name" value="HisKA"/>
    <property type="match status" value="1"/>
</dbReference>
<evidence type="ECO:0000313" key="8">
    <source>
        <dbReference type="EMBL" id="HCO70645.1"/>
    </source>
</evidence>
<reference evidence="9" key="1">
    <citation type="journal article" date="2015" name="MBio">
        <title>Genome-resolved metagenomic analysis reveals roles for candidate phyla and other microbial community members in biogeochemical transformations in oil reservoirs.</title>
        <authorList>
            <person name="Hu P."/>
            <person name="Tom L."/>
            <person name="Singh A."/>
            <person name="Thomas B.C."/>
            <person name="Baker B.J."/>
            <person name="Piceno Y.M."/>
            <person name="Andersen G.L."/>
            <person name="Banfield J.F."/>
        </authorList>
    </citation>
    <scope>NUCLEOTIDE SEQUENCE [LARGE SCALE GENOMIC DNA]</scope>
    <source>
        <strain evidence="9">46_47</strain>
        <strain evidence="10">46_70</strain>
    </source>
</reference>
<dbReference type="InterPro" id="IPR050351">
    <property type="entry name" value="BphY/WalK/GraS-like"/>
</dbReference>
<gene>
    <name evidence="8" type="ORF">DIT26_08775</name>
    <name evidence="9" type="ORF">XD86_0545</name>
    <name evidence="10" type="ORF">XE02_0785</name>
</gene>
<keyword evidence="3" id="KW-0597">Phosphoprotein</keyword>
<evidence type="ECO:0000313" key="13">
    <source>
        <dbReference type="Proteomes" id="UP000264215"/>
    </source>
</evidence>
<dbReference type="EMBL" id="LGGW01000061">
    <property type="protein sequence ID" value="KUK89928.1"/>
    <property type="molecule type" value="Genomic_DNA"/>
</dbReference>
<dbReference type="EMBL" id="DQBS01000195">
    <property type="protein sequence ID" value="HCO70645.1"/>
    <property type="molecule type" value="Genomic_DNA"/>
</dbReference>
<dbReference type="Proteomes" id="UP000264215">
    <property type="component" value="Unassembled WGS sequence"/>
</dbReference>
<dbReference type="GO" id="GO:0016036">
    <property type="term" value="P:cellular response to phosphate starvation"/>
    <property type="evidence" value="ECO:0007669"/>
    <property type="project" value="TreeGrafter"/>
</dbReference>
<dbReference type="PROSITE" id="PS50109">
    <property type="entry name" value="HIS_KIN"/>
    <property type="match status" value="1"/>
</dbReference>
<dbReference type="PATRIC" id="fig|1236046.5.peg.388"/>
<dbReference type="CDD" id="cd00082">
    <property type="entry name" value="HisKA"/>
    <property type="match status" value="1"/>
</dbReference>
<evidence type="ECO:0000256" key="5">
    <source>
        <dbReference type="ARBA" id="ARBA00022777"/>
    </source>
</evidence>
<proteinExistence type="predicted"/>